<reference evidence="2" key="1">
    <citation type="submission" date="2021-02" db="EMBL/GenBank/DDBJ databases">
        <authorList>
            <person name="Steward A R."/>
        </authorList>
    </citation>
    <scope>NUCLEOTIDE SEQUENCE</scope>
</reference>
<dbReference type="GO" id="GO:0005814">
    <property type="term" value="C:centriole"/>
    <property type="evidence" value="ECO:0007669"/>
    <property type="project" value="TreeGrafter"/>
</dbReference>
<proteinExistence type="inferred from homology"/>
<protein>
    <recommendedName>
        <fullName evidence="4">Stabilizer of axonemal microtubules 1</fullName>
    </recommendedName>
</protein>
<dbReference type="InterPro" id="IPR033336">
    <property type="entry name" value="SAXO1/2"/>
</dbReference>
<dbReference type="Pfam" id="PF05217">
    <property type="entry name" value="SAXO1-2"/>
    <property type="match status" value="1"/>
</dbReference>
<sequence length="530" mass="59374">MKSKTCEAASWLTWCVPCPAADPCAPSAGIKSGLRDGRPIDGKQEQPCPCRTCCCGKPPMVKPCYKQPKIPDSYAPRRCYMKPSARIESCTTYNMSYLPVDGCKNLRGEARKPAPNLVPSCEPMESCTVQKLSFLPNPVCVTQAIRPCHHDMWGQGPMQNLTTQRHDYVAKPCVLRESFKPEAKFHAVDTPFENRTVNKLSYLPPDKMEPVKSYAPERCYEKPAAKMDSSTTHKLSYMPNQLLPKEPLPWACKGQYQKPCQKLEDNTTYSMSFLNPAADCRRCPILPNIGNNPVTASKRFETQTIYKNSYLPATAPIPQPVKPVPNIMPSTAAMEGDTVQKLSFLPNPVCITQAIRPCHHDMWGQGPMQNLTTQRHDFVPKTAPMRESFKPTAKFHAVEQPFENRTVNRMSFLDPGKVPRPESYAPNRCYEKPSAKMDSDTTQKMSYQPVCVPAPQRPPWACKGQYQKPCQKLEGTTIYRSSFLPPGEDCTEYIDPCSYGDCKPCDCMCPAECIATDPCACTFPKAECCR</sequence>
<evidence type="ECO:0000313" key="3">
    <source>
        <dbReference type="Proteomes" id="UP000663880"/>
    </source>
</evidence>
<dbReference type="GO" id="GO:0036064">
    <property type="term" value="C:ciliary basal body"/>
    <property type="evidence" value="ECO:0007669"/>
    <property type="project" value="TreeGrafter"/>
</dbReference>
<dbReference type="EMBL" id="CAJOBZ010000003">
    <property type="protein sequence ID" value="CAF4769618.1"/>
    <property type="molecule type" value="Genomic_DNA"/>
</dbReference>
<comment type="caution">
    <text evidence="2">The sequence shown here is derived from an EMBL/GenBank/DDBJ whole genome shotgun (WGS) entry which is preliminary data.</text>
</comment>
<dbReference type="Proteomes" id="UP000663880">
    <property type="component" value="Unassembled WGS sequence"/>
</dbReference>
<evidence type="ECO:0000313" key="2">
    <source>
        <dbReference type="EMBL" id="CAF4769618.1"/>
    </source>
</evidence>
<dbReference type="GO" id="GO:0008017">
    <property type="term" value="F:microtubule binding"/>
    <property type="evidence" value="ECO:0007669"/>
    <property type="project" value="InterPro"/>
</dbReference>
<dbReference type="OrthoDB" id="365640at2759"/>
<keyword evidence="3" id="KW-1185">Reference proteome</keyword>
<name>A0A821MM73_9NEOP</name>
<comment type="similarity">
    <text evidence="1">Belongs to the FAM154 family.</text>
</comment>
<dbReference type="GO" id="GO:0005879">
    <property type="term" value="C:axonemal microtubule"/>
    <property type="evidence" value="ECO:0007669"/>
    <property type="project" value="TreeGrafter"/>
</dbReference>
<gene>
    <name evidence="2" type="ORF">PMACD_LOCUS1747</name>
</gene>
<dbReference type="GO" id="GO:0036126">
    <property type="term" value="C:sperm flagellum"/>
    <property type="evidence" value="ECO:0007669"/>
    <property type="project" value="TreeGrafter"/>
</dbReference>
<evidence type="ECO:0008006" key="4">
    <source>
        <dbReference type="Google" id="ProtNLM"/>
    </source>
</evidence>
<dbReference type="PANTHER" id="PTHR31516">
    <property type="entry name" value="STABILIZER OF AXONEMAL MICROTUBULES 2"/>
    <property type="match status" value="1"/>
</dbReference>
<dbReference type="PANTHER" id="PTHR31516:SF17">
    <property type="entry name" value="STABILIZER OF AXONEMAL MICROTUBULES 2"/>
    <property type="match status" value="1"/>
</dbReference>
<dbReference type="AlphaFoldDB" id="A0A821MM73"/>
<evidence type="ECO:0000256" key="1">
    <source>
        <dbReference type="ARBA" id="ARBA00008738"/>
    </source>
</evidence>
<organism evidence="2 3">
    <name type="scientific">Pieris macdunnoughi</name>
    <dbReference type="NCBI Taxonomy" id="345717"/>
    <lineage>
        <taxon>Eukaryota</taxon>
        <taxon>Metazoa</taxon>
        <taxon>Ecdysozoa</taxon>
        <taxon>Arthropoda</taxon>
        <taxon>Hexapoda</taxon>
        <taxon>Insecta</taxon>
        <taxon>Pterygota</taxon>
        <taxon>Neoptera</taxon>
        <taxon>Endopterygota</taxon>
        <taxon>Lepidoptera</taxon>
        <taxon>Glossata</taxon>
        <taxon>Ditrysia</taxon>
        <taxon>Papilionoidea</taxon>
        <taxon>Pieridae</taxon>
        <taxon>Pierinae</taxon>
        <taxon>Pieris</taxon>
    </lineage>
</organism>
<accession>A0A821MM73</accession>